<evidence type="ECO:0000256" key="1">
    <source>
        <dbReference type="SAM" id="MobiDB-lite"/>
    </source>
</evidence>
<gene>
    <name evidence="2" type="ORF">GZH46_01149</name>
</gene>
<evidence type="ECO:0008006" key="4">
    <source>
        <dbReference type="Google" id="ProtNLM"/>
    </source>
</evidence>
<feature type="non-terminal residue" evidence="2">
    <location>
        <position position="1"/>
    </location>
</feature>
<accession>A0ABQ7SA89</accession>
<feature type="compositionally biased region" description="Polar residues" evidence="1">
    <location>
        <begin position="79"/>
        <end position="89"/>
    </location>
</feature>
<protein>
    <recommendedName>
        <fullName evidence="4">Prolactin receptor</fullName>
    </recommendedName>
</protein>
<comment type="caution">
    <text evidence="2">The sequence shown here is derived from an EMBL/GenBank/DDBJ whole genome shotgun (WGS) entry which is preliminary data.</text>
</comment>
<evidence type="ECO:0000313" key="2">
    <source>
        <dbReference type="EMBL" id="KAG9510312.1"/>
    </source>
</evidence>
<evidence type="ECO:0000313" key="3">
    <source>
        <dbReference type="Proteomes" id="UP000825002"/>
    </source>
</evidence>
<dbReference type="EMBL" id="JAIFTH010000178">
    <property type="protein sequence ID" value="KAG9510312.1"/>
    <property type="molecule type" value="Genomic_DNA"/>
</dbReference>
<proteinExistence type="predicted"/>
<name>A0ABQ7SA89_9ACAR</name>
<reference evidence="2 3" key="1">
    <citation type="submission" date="2020-10" db="EMBL/GenBank/DDBJ databases">
        <authorList>
            <person name="Klimov P.B."/>
            <person name="Dyachkov S.M."/>
            <person name="Chetverikov P.E."/>
        </authorList>
    </citation>
    <scope>NUCLEOTIDE SEQUENCE [LARGE SCALE GENOMIC DNA]</scope>
    <source>
        <strain evidence="2">BMOC 18-1129-001#AD2665</strain>
        <tissue evidence="2">Entire mites</tissue>
    </source>
</reference>
<keyword evidence="3" id="KW-1185">Reference proteome</keyword>
<feature type="region of interest" description="Disordered" evidence="1">
    <location>
        <begin position="53"/>
        <end position="105"/>
    </location>
</feature>
<organism evidence="2 3">
    <name type="scientific">Fragariocoptes setiger</name>
    <dbReference type="NCBI Taxonomy" id="1670756"/>
    <lineage>
        <taxon>Eukaryota</taxon>
        <taxon>Metazoa</taxon>
        <taxon>Ecdysozoa</taxon>
        <taxon>Arthropoda</taxon>
        <taxon>Chelicerata</taxon>
        <taxon>Arachnida</taxon>
        <taxon>Acari</taxon>
        <taxon>Acariformes</taxon>
        <taxon>Trombidiformes</taxon>
        <taxon>Prostigmata</taxon>
        <taxon>Eupodina</taxon>
        <taxon>Eriophyoidea</taxon>
        <taxon>Phytoptidae</taxon>
        <taxon>Fragariocoptes</taxon>
    </lineage>
</organism>
<dbReference type="Proteomes" id="UP000825002">
    <property type="component" value="Unassembled WGS sequence"/>
</dbReference>
<sequence length="105" mass="11739">NQKATKFLIPIQCRPFLPMLANMNNNSKSSDAILCDYETTCYKSGNDHVWLKNEKRSAKQKRTPSQKTDTDTHGANPVFSLTQIESTISGIKPGDQLENQQTPPS</sequence>